<dbReference type="Pfam" id="PF01613">
    <property type="entry name" value="Flavin_Reduct"/>
    <property type="match status" value="1"/>
</dbReference>
<dbReference type="EMBL" id="WESC01000013">
    <property type="protein sequence ID" value="KAB7739124.1"/>
    <property type="molecule type" value="Genomic_DNA"/>
</dbReference>
<evidence type="ECO:0000256" key="2">
    <source>
        <dbReference type="ARBA" id="ARBA00022630"/>
    </source>
</evidence>
<keyword evidence="6" id="KW-1185">Reference proteome</keyword>
<dbReference type="SMART" id="SM00903">
    <property type="entry name" value="Flavin_Reduct"/>
    <property type="match status" value="1"/>
</dbReference>
<evidence type="ECO:0000313" key="5">
    <source>
        <dbReference type="EMBL" id="KAB7739124.1"/>
    </source>
</evidence>
<accession>A0A6N6VFX3</accession>
<proteinExistence type="inferred from homology"/>
<dbReference type="RefSeq" id="WP_152217007.1">
    <property type="nucleotide sequence ID" value="NZ_JBAQYD010000387.1"/>
</dbReference>
<evidence type="ECO:0000256" key="3">
    <source>
        <dbReference type="ARBA" id="ARBA00038054"/>
    </source>
</evidence>
<keyword evidence="2" id="KW-0285">Flavoprotein</keyword>
<dbReference type="PANTHER" id="PTHR43567">
    <property type="entry name" value="FLAVOREDOXIN-RELATED-RELATED"/>
    <property type="match status" value="1"/>
</dbReference>
<dbReference type="PANTHER" id="PTHR43567:SF1">
    <property type="entry name" value="FLAVOREDOXIN"/>
    <property type="match status" value="1"/>
</dbReference>
<dbReference type="Gene3D" id="2.30.110.10">
    <property type="entry name" value="Electron Transport, Fmn-binding Protein, Chain A"/>
    <property type="match status" value="1"/>
</dbReference>
<dbReference type="GO" id="GO:0016646">
    <property type="term" value="F:oxidoreductase activity, acting on the CH-NH group of donors, NAD or NADP as acceptor"/>
    <property type="evidence" value="ECO:0007669"/>
    <property type="project" value="UniProtKB-ARBA"/>
</dbReference>
<feature type="domain" description="Flavin reductase like" evidence="4">
    <location>
        <begin position="12"/>
        <end position="163"/>
    </location>
</feature>
<evidence type="ECO:0000313" key="6">
    <source>
        <dbReference type="Proteomes" id="UP000468901"/>
    </source>
</evidence>
<dbReference type="InterPro" id="IPR012349">
    <property type="entry name" value="Split_barrel_FMN-bd"/>
</dbReference>
<dbReference type="InterPro" id="IPR052174">
    <property type="entry name" value="Flavoredoxin"/>
</dbReference>
<dbReference type="SUPFAM" id="SSF50475">
    <property type="entry name" value="FMN-binding split barrel"/>
    <property type="match status" value="1"/>
</dbReference>
<dbReference type="Proteomes" id="UP000468901">
    <property type="component" value="Unassembled WGS sequence"/>
</dbReference>
<evidence type="ECO:0000259" key="4">
    <source>
        <dbReference type="SMART" id="SM00903"/>
    </source>
</evidence>
<sequence length="176" mass="19679">MKDLPLSKVYQLLEPGPVVMLTTARKGRANVMTMSWHMMVEFEPPLVACVVSGANYSFEALRATKECVIAIPARKLASKVVEVGNSSGRSIDKFESFGLTSVQARSVGAPLIKECFANLECRVSDTREVNRYNMFILEVVKAWIDPDQKRPKTIHHHGFGNFVVDGEAIRLKSHMR</sequence>
<evidence type="ECO:0000256" key="1">
    <source>
        <dbReference type="ARBA" id="ARBA00001917"/>
    </source>
</evidence>
<comment type="cofactor">
    <cofactor evidence="1">
        <name>FMN</name>
        <dbReference type="ChEBI" id="CHEBI:58210"/>
    </cofactor>
</comment>
<dbReference type="InterPro" id="IPR002563">
    <property type="entry name" value="Flavin_Rdtase-like_dom"/>
</dbReference>
<dbReference type="AlphaFoldDB" id="A0A6N6VFX3"/>
<protein>
    <submittedName>
        <fullName evidence="5">Flavin reductase family protein</fullName>
    </submittedName>
</protein>
<comment type="caution">
    <text evidence="5">The sequence shown here is derived from an EMBL/GenBank/DDBJ whole genome shotgun (WGS) entry which is preliminary data.</text>
</comment>
<name>A0A6N6VFX3_9HYPH</name>
<reference evidence="5 6" key="1">
    <citation type="submission" date="2019-09" db="EMBL/GenBank/DDBJ databases">
        <title>Parvibaculum sedimenti sp. nov., isolated from sediment.</title>
        <authorList>
            <person name="Wang Y."/>
        </authorList>
    </citation>
    <scope>NUCLEOTIDE SEQUENCE [LARGE SCALE GENOMIC DNA]</scope>
    <source>
        <strain evidence="5 6">HXT-9</strain>
    </source>
</reference>
<dbReference type="GO" id="GO:0010181">
    <property type="term" value="F:FMN binding"/>
    <property type="evidence" value="ECO:0007669"/>
    <property type="project" value="InterPro"/>
</dbReference>
<gene>
    <name evidence="5" type="ORF">F2P47_14035</name>
</gene>
<comment type="similarity">
    <text evidence="3">Belongs to the flavoredoxin family.</text>
</comment>
<organism evidence="5 6">
    <name type="scientific">Parvibaculum sedimenti</name>
    <dbReference type="NCBI Taxonomy" id="2608632"/>
    <lineage>
        <taxon>Bacteria</taxon>
        <taxon>Pseudomonadati</taxon>
        <taxon>Pseudomonadota</taxon>
        <taxon>Alphaproteobacteria</taxon>
        <taxon>Hyphomicrobiales</taxon>
        <taxon>Parvibaculaceae</taxon>
        <taxon>Parvibaculum</taxon>
    </lineage>
</organism>